<dbReference type="PATRIC" id="fig|338187.36.peg.2602"/>
<dbReference type="KEGG" id="vha:VIBHAR_02668"/>
<dbReference type="Proteomes" id="UP000008152">
    <property type="component" value="Chromosome I"/>
</dbReference>
<name>A7MUC2_VIBC1</name>
<organism evidence="1 2">
    <name type="scientific">Vibrio campbellii (strain ATCC BAA-1116)</name>
    <dbReference type="NCBI Taxonomy" id="2902295"/>
    <lineage>
        <taxon>Bacteria</taxon>
        <taxon>Pseudomonadati</taxon>
        <taxon>Pseudomonadota</taxon>
        <taxon>Gammaproteobacteria</taxon>
        <taxon>Vibrionales</taxon>
        <taxon>Vibrionaceae</taxon>
        <taxon>Vibrio</taxon>
    </lineage>
</organism>
<dbReference type="AlphaFoldDB" id="A7MUC2"/>
<evidence type="ECO:0000313" key="2">
    <source>
        <dbReference type="Proteomes" id="UP000008152"/>
    </source>
</evidence>
<gene>
    <name evidence="1" type="ordered locus">VIBHAR_02668</name>
</gene>
<proteinExistence type="predicted"/>
<accession>A7MUC2</accession>
<sequence length="54" mass="6233">MFLNTAYFITEIPFSVLKFTENFEISYGYLIIYPSNLEMLGSARLTWFVDAAAI</sequence>
<evidence type="ECO:0000313" key="1">
    <source>
        <dbReference type="EMBL" id="ABU71629.1"/>
    </source>
</evidence>
<protein>
    <submittedName>
        <fullName evidence="1">Uncharacterized protein</fullName>
    </submittedName>
</protein>
<dbReference type="EMBL" id="CP000789">
    <property type="protein sequence ID" value="ABU71629.1"/>
    <property type="molecule type" value="Genomic_DNA"/>
</dbReference>
<reference evidence="1 2" key="1">
    <citation type="submission" date="2007-08" db="EMBL/GenBank/DDBJ databases">
        <authorList>
            <consortium name="The Vibrio harveyi Genome Sequencing Project"/>
            <person name="Bassler B."/>
            <person name="Clifton S.W."/>
            <person name="Fulton L."/>
            <person name="Delehaunty K."/>
            <person name="Fronick C."/>
            <person name="Harrison M."/>
            <person name="Markivic C."/>
            <person name="Fulton R."/>
            <person name="Tin-Wollam A.-M."/>
            <person name="Shah N."/>
            <person name="Pepin K."/>
            <person name="Nash W."/>
            <person name="Thiruvilangam P."/>
            <person name="Bhonagiri V."/>
            <person name="Waters C."/>
            <person name="Tu K.C."/>
            <person name="Irgon J."/>
            <person name="Wilson R.K."/>
        </authorList>
    </citation>
    <scope>NUCLEOTIDE SEQUENCE [LARGE SCALE GENOMIC DNA]</scope>
    <source>
        <strain evidence="2">ATCC BAA-1116 / BB120</strain>
    </source>
</reference>